<protein>
    <submittedName>
        <fullName evidence="1">Uncharacterized protein</fullName>
    </submittedName>
</protein>
<gene>
    <name evidence="1" type="ORF">PEVE_00032835</name>
</gene>
<evidence type="ECO:0000313" key="2">
    <source>
        <dbReference type="Proteomes" id="UP001159427"/>
    </source>
</evidence>
<evidence type="ECO:0000313" key="1">
    <source>
        <dbReference type="EMBL" id="CAH3196505.1"/>
    </source>
</evidence>
<dbReference type="Proteomes" id="UP001159427">
    <property type="component" value="Unassembled WGS sequence"/>
</dbReference>
<dbReference type="EMBL" id="CALNXI010004816">
    <property type="protein sequence ID" value="CAH3196505.1"/>
    <property type="molecule type" value="Genomic_DNA"/>
</dbReference>
<feature type="non-terminal residue" evidence="1">
    <location>
        <position position="137"/>
    </location>
</feature>
<keyword evidence="2" id="KW-1185">Reference proteome</keyword>
<feature type="non-terminal residue" evidence="1">
    <location>
        <position position="1"/>
    </location>
</feature>
<sequence length="137" mass="15577">IHLYTDVDDLGPPLGQCRRICFYCDNQAVIAILSAKSSKIPCVMNLVWLITFQTLSFNFTFTAEHVPGVNNVIAEYLVSKYMSPMQYVSHSFRIRAATTAETVGLPDCLIKVLRQWKSNVYHTYIKTPTRKDTILSI</sequence>
<reference evidence="1 2" key="1">
    <citation type="submission" date="2022-05" db="EMBL/GenBank/DDBJ databases">
        <authorList>
            <consortium name="Genoscope - CEA"/>
            <person name="William W."/>
        </authorList>
    </citation>
    <scope>NUCLEOTIDE SEQUENCE [LARGE SCALE GENOMIC DNA]</scope>
</reference>
<proteinExistence type="predicted"/>
<organism evidence="1 2">
    <name type="scientific">Porites evermanni</name>
    <dbReference type="NCBI Taxonomy" id="104178"/>
    <lineage>
        <taxon>Eukaryota</taxon>
        <taxon>Metazoa</taxon>
        <taxon>Cnidaria</taxon>
        <taxon>Anthozoa</taxon>
        <taxon>Hexacorallia</taxon>
        <taxon>Scleractinia</taxon>
        <taxon>Fungiina</taxon>
        <taxon>Poritidae</taxon>
        <taxon>Porites</taxon>
    </lineage>
</organism>
<accession>A0ABN8SY81</accession>
<name>A0ABN8SY81_9CNID</name>
<comment type="caution">
    <text evidence="1">The sequence shown here is derived from an EMBL/GenBank/DDBJ whole genome shotgun (WGS) entry which is preliminary data.</text>
</comment>